<keyword evidence="2" id="KW-0812">Transmembrane</keyword>
<keyword evidence="2" id="KW-0472">Membrane</keyword>
<feature type="region of interest" description="Disordered" evidence="1">
    <location>
        <begin position="32"/>
        <end position="68"/>
    </location>
</feature>
<dbReference type="EMBL" id="OD564523">
    <property type="protein sequence ID" value="CAD7438770.1"/>
    <property type="molecule type" value="Genomic_DNA"/>
</dbReference>
<feature type="compositionally biased region" description="Gly residues" evidence="1">
    <location>
        <begin position="295"/>
        <end position="311"/>
    </location>
</feature>
<proteinExistence type="predicted"/>
<organism evidence="3">
    <name type="scientific">Timema bartmani</name>
    <dbReference type="NCBI Taxonomy" id="61472"/>
    <lineage>
        <taxon>Eukaryota</taxon>
        <taxon>Metazoa</taxon>
        <taxon>Ecdysozoa</taxon>
        <taxon>Arthropoda</taxon>
        <taxon>Hexapoda</taxon>
        <taxon>Insecta</taxon>
        <taxon>Pterygota</taxon>
        <taxon>Neoptera</taxon>
        <taxon>Polyneoptera</taxon>
        <taxon>Phasmatodea</taxon>
        <taxon>Timematodea</taxon>
        <taxon>Timematoidea</taxon>
        <taxon>Timematidae</taxon>
        <taxon>Timema</taxon>
    </lineage>
</organism>
<evidence type="ECO:0000313" key="3">
    <source>
        <dbReference type="EMBL" id="CAD7438770.1"/>
    </source>
</evidence>
<sequence>MKITRWERGSNLEVEGKVVYSASAINNSQSQFCSHTRHTYKPRKGGQEDGANGVGGGGSHSQSEQEGVVTQCKALSSANQCLALPTSAGTRHISTNRRLERRLKSPVESSKVKKQDRCKGLLLFKELKTMNQMQCIKQVEQQAFESGLEEIKKGREFSPRGRGLSPFLDQESLLSAQISRQASSFFSPSVAGVVFITAGLVSRALRHVRARTLSRDRTNETSSASGVQDSHTMYGQQVLKMLCCYGFSNETWNMTLYWWMQCFWITKATLSVWITLILITISAIPVSLDNLQQRGGGGGGGGGGGQGGQGGQEDSFSGANLAVQDEHFSDGFEIICGGAVSYVMYRRHYLNKPQTLNDKCSNQDSSCYIDDSTLRKGVVEPPFRPQLQPCNRPRHRVLLPVQFSSDGALHFNKPLKHAILTTPASLHILNKLQLGYLHSLLQTMKAFPFLTPGHSDLESSTANCRECAKQGRALSPNSVLAAERKLGALSVMQHVVFLTHACARLSLISGYIHILELRTRSTIAQLCRYPYTRTDRSFGHVVPYFGLTLVETRLHKTNKDDLAHLILVPFDWAGSRLHETRALNSTLHHAAY</sequence>
<gene>
    <name evidence="3" type="ORF">TBIB3V08_LOCUS1356</name>
</gene>
<feature type="compositionally biased region" description="Basic residues" evidence="1">
    <location>
        <begin position="35"/>
        <end position="44"/>
    </location>
</feature>
<dbReference type="AlphaFoldDB" id="A0A7R9HWN6"/>
<evidence type="ECO:0000256" key="2">
    <source>
        <dbReference type="SAM" id="Phobius"/>
    </source>
</evidence>
<name>A0A7R9HWN6_9NEOP</name>
<feature type="region of interest" description="Disordered" evidence="1">
    <location>
        <begin position="295"/>
        <end position="316"/>
    </location>
</feature>
<evidence type="ECO:0000256" key="1">
    <source>
        <dbReference type="SAM" id="MobiDB-lite"/>
    </source>
</evidence>
<reference evidence="3" key="1">
    <citation type="submission" date="2020-11" db="EMBL/GenBank/DDBJ databases">
        <authorList>
            <person name="Tran Van P."/>
        </authorList>
    </citation>
    <scope>NUCLEOTIDE SEQUENCE</scope>
</reference>
<protein>
    <submittedName>
        <fullName evidence="3">Uncharacterized protein</fullName>
    </submittedName>
</protein>
<accession>A0A7R9HWN6</accession>
<feature type="transmembrane region" description="Helical" evidence="2">
    <location>
        <begin position="185"/>
        <end position="205"/>
    </location>
</feature>
<keyword evidence="2" id="KW-1133">Transmembrane helix</keyword>
<feature type="transmembrane region" description="Helical" evidence="2">
    <location>
        <begin position="262"/>
        <end position="284"/>
    </location>
</feature>